<keyword evidence="2 7" id="KW-0812">Transmembrane</keyword>
<comment type="subcellular location">
    <subcellularLocation>
        <location evidence="1">Preautophagosomal structure membrane</location>
        <topology evidence="1">Single-pass type I membrane protein</topology>
    </subcellularLocation>
</comment>
<proteinExistence type="predicted"/>
<dbReference type="PANTHER" id="PTHR15071">
    <property type="entry name" value="MANNOSE-6-PHOSPHATE RECEPTOR FAMILY MEMBER"/>
    <property type="match status" value="1"/>
</dbReference>
<keyword evidence="4" id="KW-0653">Protein transport</keyword>
<keyword evidence="3 8" id="KW-0732">Signal</keyword>
<keyword evidence="5 7" id="KW-1133">Transmembrane helix</keyword>
<dbReference type="Pfam" id="PF09451">
    <property type="entry name" value="ATG27"/>
    <property type="match status" value="1"/>
</dbReference>
<dbReference type="Proteomes" id="UP000827092">
    <property type="component" value="Unassembled WGS sequence"/>
</dbReference>
<evidence type="ECO:0000256" key="7">
    <source>
        <dbReference type="SAM" id="Phobius"/>
    </source>
</evidence>
<dbReference type="Gene3D" id="2.70.130.10">
    <property type="entry name" value="Mannose-6-phosphate receptor binding domain"/>
    <property type="match status" value="1"/>
</dbReference>
<keyword evidence="10" id="KW-1185">Reference proteome</keyword>
<evidence type="ECO:0000256" key="1">
    <source>
        <dbReference type="ARBA" id="ARBA00004472"/>
    </source>
</evidence>
<dbReference type="InterPro" id="IPR009011">
    <property type="entry name" value="Man6P_isomerase_rcpt-bd_dom_sf"/>
</dbReference>
<accession>A0AAV6VLC9</accession>
<dbReference type="GO" id="GO:0000139">
    <property type="term" value="C:Golgi membrane"/>
    <property type="evidence" value="ECO:0007669"/>
    <property type="project" value="UniProtKB-SubCell"/>
</dbReference>
<dbReference type="PANTHER" id="PTHR15071:SF0">
    <property type="entry name" value="MANNOSE 6-PHOSPHATE RECEPTOR-LIKE PROTEIN 1"/>
    <property type="match status" value="1"/>
</dbReference>
<feature type="transmembrane region" description="Helical" evidence="7">
    <location>
        <begin position="199"/>
        <end position="220"/>
    </location>
</feature>
<feature type="signal peptide" evidence="8">
    <location>
        <begin position="1"/>
        <end position="18"/>
    </location>
</feature>
<evidence type="ECO:0008006" key="11">
    <source>
        <dbReference type="Google" id="ProtNLM"/>
    </source>
</evidence>
<dbReference type="GO" id="GO:0034045">
    <property type="term" value="C:phagophore assembly site membrane"/>
    <property type="evidence" value="ECO:0007669"/>
    <property type="project" value="UniProtKB-SubCell"/>
</dbReference>
<evidence type="ECO:0000313" key="9">
    <source>
        <dbReference type="EMBL" id="KAG8197444.1"/>
    </source>
</evidence>
<sequence length="262" mass="28086">MFLKILCFFISFVGTAVSLSICVTQTPCRCVKEGGNFIDLSSIASEGIPRFYEVVPENYTDVSLYSYNPCVPFDSPDKFSSLNPGNVACANAAACVRTPGGFDGGLPEEHALGLQATAVFESEDDVGLHIKYTVPGANQKLTVKLVCNESISYHLSIDIPETKLNLNVNMTLTSKCACDNGCPSSIQPASGGLSTGSKLLIAFFTITLAYFIVGIVWNLFNGAQGIEIVPNLDFWNELPKLIVEGVSFACTCCGKRTAYGEV</sequence>
<dbReference type="GO" id="GO:0015031">
    <property type="term" value="P:protein transport"/>
    <property type="evidence" value="ECO:0007669"/>
    <property type="project" value="UniProtKB-KW"/>
</dbReference>
<comment type="caution">
    <text evidence="9">The sequence shown here is derived from an EMBL/GenBank/DDBJ whole genome shotgun (WGS) entry which is preliminary data.</text>
</comment>
<evidence type="ECO:0000256" key="5">
    <source>
        <dbReference type="ARBA" id="ARBA00022989"/>
    </source>
</evidence>
<reference evidence="9 10" key="1">
    <citation type="journal article" date="2022" name="Nat. Ecol. Evol.">
        <title>A masculinizing supergene underlies an exaggerated male reproductive morph in a spider.</title>
        <authorList>
            <person name="Hendrickx F."/>
            <person name="De Corte Z."/>
            <person name="Sonet G."/>
            <person name="Van Belleghem S.M."/>
            <person name="Kostlbacher S."/>
            <person name="Vangestel C."/>
        </authorList>
    </citation>
    <scope>NUCLEOTIDE SEQUENCE [LARGE SCALE GENOMIC DNA]</scope>
    <source>
        <strain evidence="9">W744_W776</strain>
    </source>
</reference>
<dbReference type="GO" id="GO:0005802">
    <property type="term" value="C:trans-Golgi network"/>
    <property type="evidence" value="ECO:0007669"/>
    <property type="project" value="TreeGrafter"/>
</dbReference>
<dbReference type="AlphaFoldDB" id="A0AAV6VLC9"/>
<organism evidence="9 10">
    <name type="scientific">Oedothorax gibbosus</name>
    <dbReference type="NCBI Taxonomy" id="931172"/>
    <lineage>
        <taxon>Eukaryota</taxon>
        <taxon>Metazoa</taxon>
        <taxon>Ecdysozoa</taxon>
        <taxon>Arthropoda</taxon>
        <taxon>Chelicerata</taxon>
        <taxon>Arachnida</taxon>
        <taxon>Araneae</taxon>
        <taxon>Araneomorphae</taxon>
        <taxon>Entelegynae</taxon>
        <taxon>Araneoidea</taxon>
        <taxon>Linyphiidae</taxon>
        <taxon>Erigoninae</taxon>
        <taxon>Oedothorax</taxon>
    </lineage>
</organism>
<dbReference type="EMBL" id="JAFNEN010000055">
    <property type="protein sequence ID" value="KAG8197444.1"/>
    <property type="molecule type" value="Genomic_DNA"/>
</dbReference>
<evidence type="ECO:0000256" key="3">
    <source>
        <dbReference type="ARBA" id="ARBA00022729"/>
    </source>
</evidence>
<dbReference type="InterPro" id="IPR018939">
    <property type="entry name" value="Autophagy-rel_prot_27"/>
</dbReference>
<feature type="chain" id="PRO_5043518340" description="Cation-dependent mannose-6-phosphate receptor" evidence="8">
    <location>
        <begin position="19"/>
        <end position="262"/>
    </location>
</feature>
<name>A0AAV6VLC9_9ARAC</name>
<evidence type="ECO:0000256" key="2">
    <source>
        <dbReference type="ARBA" id="ARBA00022692"/>
    </source>
</evidence>
<gene>
    <name evidence="9" type="ORF">JTE90_014926</name>
</gene>
<keyword evidence="4" id="KW-0813">Transport</keyword>
<evidence type="ECO:0000313" key="10">
    <source>
        <dbReference type="Proteomes" id="UP000827092"/>
    </source>
</evidence>
<evidence type="ECO:0000256" key="4">
    <source>
        <dbReference type="ARBA" id="ARBA00022927"/>
    </source>
</evidence>
<evidence type="ECO:0000256" key="6">
    <source>
        <dbReference type="ARBA" id="ARBA00023136"/>
    </source>
</evidence>
<evidence type="ECO:0000256" key="8">
    <source>
        <dbReference type="SAM" id="SignalP"/>
    </source>
</evidence>
<protein>
    <recommendedName>
        <fullName evidence="11">Cation-dependent mannose-6-phosphate receptor</fullName>
    </recommendedName>
</protein>
<keyword evidence="6 7" id="KW-0472">Membrane</keyword>